<dbReference type="InterPro" id="IPR039859">
    <property type="entry name" value="PFA4/ZDH16/20/ERF2-like"/>
</dbReference>
<evidence type="ECO:0000313" key="11">
    <source>
        <dbReference type="Proteomes" id="UP001227230"/>
    </source>
</evidence>
<evidence type="ECO:0000256" key="6">
    <source>
        <dbReference type="ARBA" id="ARBA00023136"/>
    </source>
</evidence>
<dbReference type="InterPro" id="IPR001594">
    <property type="entry name" value="Palmitoyltrfase_DHHC"/>
</dbReference>
<dbReference type="EC" id="2.3.1.225" evidence="8"/>
<dbReference type="PROSITE" id="PS50216">
    <property type="entry name" value="DHHC"/>
    <property type="match status" value="1"/>
</dbReference>
<evidence type="ECO:0000256" key="5">
    <source>
        <dbReference type="ARBA" id="ARBA00022989"/>
    </source>
</evidence>
<accession>A0ABY9CCB7</accession>
<keyword evidence="4 8" id="KW-0812">Transmembrane</keyword>
<feature type="domain" description="Palmitoyltransferase DHHC" evidence="9">
    <location>
        <begin position="159"/>
        <end position="279"/>
    </location>
</feature>
<evidence type="ECO:0000259" key="9">
    <source>
        <dbReference type="Pfam" id="PF01529"/>
    </source>
</evidence>
<feature type="transmembrane region" description="Helical" evidence="8">
    <location>
        <begin position="53"/>
        <end position="73"/>
    </location>
</feature>
<dbReference type="PANTHER" id="PTHR22883:SF484">
    <property type="entry name" value="PROTEIN S-ACYLTRANSFERASE 2-RELATED"/>
    <property type="match status" value="1"/>
</dbReference>
<comment type="domain">
    <text evidence="8">The DHHC domain is required for palmitoyltransferase activity.</text>
</comment>
<gene>
    <name evidence="10" type="ORF">VitviT2T_011963</name>
</gene>
<evidence type="ECO:0000256" key="4">
    <source>
        <dbReference type="ARBA" id="ARBA00022692"/>
    </source>
</evidence>
<feature type="transmembrane region" description="Helical" evidence="8">
    <location>
        <begin position="85"/>
        <end position="103"/>
    </location>
</feature>
<evidence type="ECO:0000313" key="10">
    <source>
        <dbReference type="EMBL" id="WJZ92997.1"/>
    </source>
</evidence>
<comment type="subcellular location">
    <subcellularLocation>
        <location evidence="1">Endomembrane system</location>
        <topology evidence="1">Multi-pass membrane protein</topology>
    </subcellularLocation>
</comment>
<evidence type="ECO:0000256" key="2">
    <source>
        <dbReference type="ARBA" id="ARBA00008574"/>
    </source>
</evidence>
<keyword evidence="6 8" id="KW-0472">Membrane</keyword>
<evidence type="ECO:0000256" key="7">
    <source>
        <dbReference type="ARBA" id="ARBA00023315"/>
    </source>
</evidence>
<organism evidence="10 11">
    <name type="scientific">Vitis vinifera</name>
    <name type="common">Grape</name>
    <dbReference type="NCBI Taxonomy" id="29760"/>
    <lineage>
        <taxon>Eukaryota</taxon>
        <taxon>Viridiplantae</taxon>
        <taxon>Streptophyta</taxon>
        <taxon>Embryophyta</taxon>
        <taxon>Tracheophyta</taxon>
        <taxon>Spermatophyta</taxon>
        <taxon>Magnoliopsida</taxon>
        <taxon>eudicotyledons</taxon>
        <taxon>Gunneridae</taxon>
        <taxon>Pentapetalae</taxon>
        <taxon>rosids</taxon>
        <taxon>Vitales</taxon>
        <taxon>Vitaceae</taxon>
        <taxon>Viteae</taxon>
        <taxon>Vitis</taxon>
    </lineage>
</organism>
<keyword evidence="3 8" id="KW-0808">Transferase</keyword>
<dbReference type="PANTHER" id="PTHR22883">
    <property type="entry name" value="ZINC FINGER DHHC DOMAIN CONTAINING PROTEIN"/>
    <property type="match status" value="1"/>
</dbReference>
<comment type="catalytic activity">
    <reaction evidence="8">
        <text>L-cysteinyl-[protein] + hexadecanoyl-CoA = S-hexadecanoyl-L-cysteinyl-[protein] + CoA</text>
        <dbReference type="Rhea" id="RHEA:36683"/>
        <dbReference type="Rhea" id="RHEA-COMP:10131"/>
        <dbReference type="Rhea" id="RHEA-COMP:11032"/>
        <dbReference type="ChEBI" id="CHEBI:29950"/>
        <dbReference type="ChEBI" id="CHEBI:57287"/>
        <dbReference type="ChEBI" id="CHEBI:57379"/>
        <dbReference type="ChEBI" id="CHEBI:74151"/>
        <dbReference type="EC" id="2.3.1.225"/>
    </reaction>
</comment>
<dbReference type="EMBL" id="CP126655">
    <property type="protein sequence ID" value="WJZ92997.1"/>
    <property type="molecule type" value="Genomic_DNA"/>
</dbReference>
<dbReference type="Proteomes" id="UP001227230">
    <property type="component" value="Chromosome 8"/>
</dbReference>
<evidence type="ECO:0000256" key="8">
    <source>
        <dbReference type="RuleBase" id="RU079119"/>
    </source>
</evidence>
<dbReference type="Pfam" id="PF01529">
    <property type="entry name" value="DHHC"/>
    <property type="match status" value="1"/>
</dbReference>
<feature type="transmembrane region" description="Helical" evidence="8">
    <location>
        <begin position="239"/>
        <end position="267"/>
    </location>
</feature>
<name>A0ABY9CCB7_VITVI</name>
<sequence>MTCGNENPKWGSSSSVVGMASLPQPKRLYQAWKGRNKFLCGGRLIFGPDVASLFLSTLLIGVPGFTFCIKMLVKIKSDDPHFKYPVLFTGLILTFLDLAFLYMTSGRDPGIVPRNTQPPESDDGLDGTSSLEWINDATPELKIPRTKDVLINGYIIKVKYCDTCMIYRPPRASHCSICNNCVQKFDHHCPWVGQCIALRNYRFFILFISLSTTLCIYVFVFSWINLIRQEGNLWRVMSYDIISVILIVYCFIAVWFVGGLTVFHFYLICTNQTTYENFRYRYDKNKNPYNKGILKNFIEFGFGKIPPSMFNFREWVVADDDIFMPSITRDFSGGTVSLQKSDVEVGSQFNKDGDVPVPHILKNLDYSGIGEDTQKKEGNGNNAFDDPFFFPDDSEIRYEADSRFNQEPRYSHGISNA</sequence>
<comment type="similarity">
    <text evidence="2 8">Belongs to the DHHC palmitoyltransferase family.</text>
</comment>
<proteinExistence type="inferred from homology"/>
<evidence type="ECO:0000256" key="1">
    <source>
        <dbReference type="ARBA" id="ARBA00004127"/>
    </source>
</evidence>
<keyword evidence="7 8" id="KW-0012">Acyltransferase</keyword>
<feature type="transmembrane region" description="Helical" evidence="8">
    <location>
        <begin position="203"/>
        <end position="227"/>
    </location>
</feature>
<evidence type="ECO:0000256" key="3">
    <source>
        <dbReference type="ARBA" id="ARBA00022679"/>
    </source>
</evidence>
<protein>
    <recommendedName>
        <fullName evidence="8">S-acyltransferase</fullName>
        <ecNumber evidence="8">2.3.1.225</ecNumber>
    </recommendedName>
    <alternativeName>
        <fullName evidence="8">Palmitoyltransferase</fullName>
    </alternativeName>
</protein>
<reference evidence="10 11" key="1">
    <citation type="journal article" date="2023" name="Hortic Res">
        <title>The complete reference genome for grapevine (Vitis vinifera L.) genetics and breeding.</title>
        <authorList>
            <person name="Shi X."/>
            <person name="Cao S."/>
            <person name="Wang X."/>
            <person name="Huang S."/>
            <person name="Wang Y."/>
            <person name="Liu Z."/>
            <person name="Liu W."/>
            <person name="Leng X."/>
            <person name="Peng Y."/>
            <person name="Wang N."/>
            <person name="Wang Y."/>
            <person name="Ma Z."/>
            <person name="Xu X."/>
            <person name="Zhang F."/>
            <person name="Xue H."/>
            <person name="Zhong H."/>
            <person name="Wang Y."/>
            <person name="Zhang K."/>
            <person name="Velt A."/>
            <person name="Avia K."/>
            <person name="Holtgrawe D."/>
            <person name="Grimplet J."/>
            <person name="Matus J.T."/>
            <person name="Ware D."/>
            <person name="Wu X."/>
            <person name="Wang H."/>
            <person name="Liu C."/>
            <person name="Fang Y."/>
            <person name="Rustenholz C."/>
            <person name="Cheng Z."/>
            <person name="Xiao H."/>
            <person name="Zhou Y."/>
        </authorList>
    </citation>
    <scope>NUCLEOTIDE SEQUENCE [LARGE SCALE GENOMIC DNA]</scope>
    <source>
        <strain evidence="11">cv. Pinot noir / PN40024</strain>
        <tissue evidence="10">Leaf</tissue>
    </source>
</reference>
<keyword evidence="11" id="KW-1185">Reference proteome</keyword>
<keyword evidence="5 8" id="KW-1133">Transmembrane helix</keyword>